<dbReference type="PANTHER" id="PTHR33710">
    <property type="entry name" value="BNAC02G09200D PROTEIN"/>
    <property type="match status" value="1"/>
</dbReference>
<sequence length="204" mass="24080">MFDCEKEGGQPRPAGCMEHFRNVLADCKLEDLGFEGDVFTWRNHHHFVERYIKERLDRAVACVEWRKLFPLVRVVNGDPRHSDHRPLIVECGDRESSQYLCIKDVSPKFEAKWLDEDGCSDHVLKAWSEAMESGAIGMMEVQKKILGELHDWDRNVLGELEKRISKTKKDLERCRRGRLSQENVNREHVLRFKLDRLLEQHHIY</sequence>
<dbReference type="PANTHER" id="PTHR33710:SF49">
    <property type="entry name" value="OS01G0714200 PROTEIN"/>
    <property type="match status" value="1"/>
</dbReference>
<evidence type="ECO:0008006" key="2">
    <source>
        <dbReference type="Google" id="ProtNLM"/>
    </source>
</evidence>
<name>A0A0A9BGR6_ARUDO</name>
<reference evidence="1" key="1">
    <citation type="submission" date="2014-09" db="EMBL/GenBank/DDBJ databases">
        <authorList>
            <person name="Magalhaes I.L.F."/>
            <person name="Oliveira U."/>
            <person name="Santos F.R."/>
            <person name="Vidigal T.H.D.A."/>
            <person name="Brescovit A.D."/>
            <person name="Santos A.J."/>
        </authorList>
    </citation>
    <scope>NUCLEOTIDE SEQUENCE</scope>
    <source>
        <tissue evidence="1">Shoot tissue taken approximately 20 cm above the soil surface</tissue>
    </source>
</reference>
<organism evidence="1">
    <name type="scientific">Arundo donax</name>
    <name type="common">Giant reed</name>
    <name type="synonym">Donax arundinaceus</name>
    <dbReference type="NCBI Taxonomy" id="35708"/>
    <lineage>
        <taxon>Eukaryota</taxon>
        <taxon>Viridiplantae</taxon>
        <taxon>Streptophyta</taxon>
        <taxon>Embryophyta</taxon>
        <taxon>Tracheophyta</taxon>
        <taxon>Spermatophyta</taxon>
        <taxon>Magnoliopsida</taxon>
        <taxon>Liliopsida</taxon>
        <taxon>Poales</taxon>
        <taxon>Poaceae</taxon>
        <taxon>PACMAD clade</taxon>
        <taxon>Arundinoideae</taxon>
        <taxon>Arundineae</taxon>
        <taxon>Arundo</taxon>
    </lineage>
</organism>
<dbReference type="AlphaFoldDB" id="A0A0A9BGR6"/>
<dbReference type="Gene3D" id="3.60.10.10">
    <property type="entry name" value="Endonuclease/exonuclease/phosphatase"/>
    <property type="match status" value="1"/>
</dbReference>
<reference evidence="1" key="2">
    <citation type="journal article" date="2015" name="Data Brief">
        <title>Shoot transcriptome of the giant reed, Arundo donax.</title>
        <authorList>
            <person name="Barrero R.A."/>
            <person name="Guerrero F.D."/>
            <person name="Moolhuijzen P."/>
            <person name="Goolsby J.A."/>
            <person name="Tidwell J."/>
            <person name="Bellgard S.E."/>
            <person name="Bellgard M.I."/>
        </authorList>
    </citation>
    <scope>NUCLEOTIDE SEQUENCE</scope>
    <source>
        <tissue evidence="1">Shoot tissue taken approximately 20 cm above the soil surface</tissue>
    </source>
</reference>
<evidence type="ECO:0000313" key="1">
    <source>
        <dbReference type="EMBL" id="JAD61363.1"/>
    </source>
</evidence>
<dbReference type="EMBL" id="GBRH01236532">
    <property type="protein sequence ID" value="JAD61363.1"/>
    <property type="molecule type" value="Transcribed_RNA"/>
</dbReference>
<dbReference type="InterPro" id="IPR036691">
    <property type="entry name" value="Endo/exonu/phosph_ase_sf"/>
</dbReference>
<proteinExistence type="predicted"/>
<dbReference type="SUPFAM" id="SSF56219">
    <property type="entry name" value="DNase I-like"/>
    <property type="match status" value="1"/>
</dbReference>
<protein>
    <recommendedName>
        <fullName evidence="2">Endonuclease/exonuclease/phosphatase domain-containing protein</fullName>
    </recommendedName>
</protein>
<accession>A0A0A9BGR6</accession>